<dbReference type="STRING" id="1774970.AUC70_07805"/>
<protein>
    <recommendedName>
        <fullName evidence="1">ATP nucleosidase Cap17-like N-terminal domain-containing protein</fullName>
    </recommendedName>
</protein>
<keyword evidence="3" id="KW-1185">Reference proteome</keyword>
<proteinExistence type="predicted"/>
<dbReference type="Pfam" id="PF18178">
    <property type="entry name" value="Cap17-like_N"/>
    <property type="match status" value="1"/>
</dbReference>
<sequence length="388" mass="43570">MARSPLQGRRIHVSGSIVDDVSMAPTIEVEAARELVTGLVRELIKRGANFVVPVDSEPRRTDDDLPICFDWLIWQAIKENLSLRPEGVPGPFVVAVLHHKTEDQIPPEFVELWDEMRSSPHVKIENAAHWNMASKRMEAQAGFGDILVALGGSEGVLFLANLYHDAGKPVVPLNLELCSELTGAPRLYNFGLSSGQSRRLFQIADDGDSHDWINKIRFPSRQSVPERISVLVDLLECLDKPKAFAVRLLNPSIDDFEDVQNFFDTVVKPVVEDELGYRLIVVDGHQPYDYPRIDEEIFAKLHRSSIVLADITGARPNCFLELGYALGRGLSTMVMVKEGASLPFDITTFAGLHWKTTGSVEDRRRAFREHWEAIRNRPPLVPPEPLIE</sequence>
<gene>
    <name evidence="2" type="ORF">AUC70_07805</name>
</gene>
<dbReference type="RefSeq" id="WP_069444893.1">
    <property type="nucleotide sequence ID" value="NZ_LPWE01000012.1"/>
</dbReference>
<evidence type="ECO:0000313" key="3">
    <source>
        <dbReference type="Proteomes" id="UP000094172"/>
    </source>
</evidence>
<dbReference type="InterPro" id="IPR041327">
    <property type="entry name" value="Cap17-like_N"/>
</dbReference>
<dbReference type="EMBL" id="LPWE01000012">
    <property type="protein sequence ID" value="ODR94534.1"/>
    <property type="molecule type" value="Genomic_DNA"/>
</dbReference>
<reference evidence="2 3" key="1">
    <citation type="journal article" date="2016" name="Environ. Microbiol.">
        <title>New Methyloceanibacter diversity from North Sea sediments includes methanotroph containing solely the soluble methane monooxygenase.</title>
        <authorList>
            <person name="Vekeman B."/>
            <person name="Kerckhof F.M."/>
            <person name="Cremers G."/>
            <person name="de Vos P."/>
            <person name="Vandamme P."/>
            <person name="Boon N."/>
            <person name="Op den Camp H.J."/>
            <person name="Heylen K."/>
        </authorList>
    </citation>
    <scope>NUCLEOTIDE SEQUENCE [LARGE SCALE GENOMIC DNA]</scope>
    <source>
        <strain evidence="2 3">R-67176</strain>
    </source>
</reference>
<feature type="domain" description="ATP nucleosidase Cap17-like N-terminal" evidence="1">
    <location>
        <begin position="6"/>
        <end position="235"/>
    </location>
</feature>
<accession>A0A1E3VM03</accession>
<evidence type="ECO:0000313" key="2">
    <source>
        <dbReference type="EMBL" id="ODR94534.1"/>
    </source>
</evidence>
<dbReference type="Proteomes" id="UP000094172">
    <property type="component" value="Unassembled WGS sequence"/>
</dbReference>
<organism evidence="2 3">
    <name type="scientific">Methyloceanibacter stevinii</name>
    <dbReference type="NCBI Taxonomy" id="1774970"/>
    <lineage>
        <taxon>Bacteria</taxon>
        <taxon>Pseudomonadati</taxon>
        <taxon>Pseudomonadota</taxon>
        <taxon>Alphaproteobacteria</taxon>
        <taxon>Hyphomicrobiales</taxon>
        <taxon>Hyphomicrobiaceae</taxon>
        <taxon>Methyloceanibacter</taxon>
    </lineage>
</organism>
<dbReference type="AlphaFoldDB" id="A0A1E3VM03"/>
<evidence type="ECO:0000259" key="1">
    <source>
        <dbReference type="Pfam" id="PF18178"/>
    </source>
</evidence>
<name>A0A1E3VM03_9HYPH</name>
<comment type="caution">
    <text evidence="2">The sequence shown here is derived from an EMBL/GenBank/DDBJ whole genome shotgun (WGS) entry which is preliminary data.</text>
</comment>